<gene>
    <name evidence="2" type="ORF">MSPICULIGERA_LOCUS4311</name>
</gene>
<evidence type="ECO:0000256" key="1">
    <source>
        <dbReference type="SAM" id="MobiDB-lite"/>
    </source>
</evidence>
<evidence type="ECO:0000313" key="3">
    <source>
        <dbReference type="Proteomes" id="UP001177023"/>
    </source>
</evidence>
<feature type="non-terminal residue" evidence="2">
    <location>
        <position position="618"/>
    </location>
</feature>
<protein>
    <submittedName>
        <fullName evidence="2">Uncharacterized protein</fullName>
    </submittedName>
</protein>
<feature type="compositionally biased region" description="Basic and acidic residues" evidence="1">
    <location>
        <begin position="283"/>
        <end position="301"/>
    </location>
</feature>
<dbReference type="EMBL" id="CATQJA010001087">
    <property type="protein sequence ID" value="CAJ0565679.1"/>
    <property type="molecule type" value="Genomic_DNA"/>
</dbReference>
<feature type="compositionally biased region" description="Basic and acidic residues" evidence="1">
    <location>
        <begin position="308"/>
        <end position="347"/>
    </location>
</feature>
<organism evidence="2 3">
    <name type="scientific">Mesorhabditis spiculigera</name>
    <dbReference type="NCBI Taxonomy" id="96644"/>
    <lineage>
        <taxon>Eukaryota</taxon>
        <taxon>Metazoa</taxon>
        <taxon>Ecdysozoa</taxon>
        <taxon>Nematoda</taxon>
        <taxon>Chromadorea</taxon>
        <taxon>Rhabditida</taxon>
        <taxon>Rhabditina</taxon>
        <taxon>Rhabditomorpha</taxon>
        <taxon>Rhabditoidea</taxon>
        <taxon>Rhabditidae</taxon>
        <taxon>Mesorhabditinae</taxon>
        <taxon>Mesorhabditis</taxon>
    </lineage>
</organism>
<dbReference type="AlphaFoldDB" id="A0AA36CC72"/>
<name>A0AA36CC72_9BILA</name>
<feature type="compositionally biased region" description="Basic and acidic residues" evidence="1">
    <location>
        <begin position="497"/>
        <end position="513"/>
    </location>
</feature>
<dbReference type="Proteomes" id="UP001177023">
    <property type="component" value="Unassembled WGS sequence"/>
</dbReference>
<feature type="region of interest" description="Disordered" evidence="1">
    <location>
        <begin position="283"/>
        <end position="378"/>
    </location>
</feature>
<sequence>MATTPGPSAGPFHPYTPTTAQPIMTNGACPQPCLVLPTTAKQLLPIKVFGGAQLLRAPIQTNGHQRIAPYTIDPHKKAIRRADNPELFQRIVGSSMQHVAQPQKPPNGLYPALPSTSKAYAQPLLPMLKKTIPIPAQQLKVQQPMTALVKAEPAPEPPKPIAPRAIRPKCKIEVKEVPVANICPPVSQPPDFLKERLDREAEAEHFLTTANYYRRMYRDRRAGRDNESTKIIALTRPLEIVAANGSREANILKGYVLTDKEVLISAEEYANLEAEAKQPEIKRIDKSLTRSPETKQNDDAAKRKKKRKETELQKLHNMDFGPKEMQARVLDAKRRRSSEKSPGDEPRRSRRRTSTLQGNGHHDGPPYDSDGPAFRDDSCSMANTDTTVNFLLGHTRIAALNLLVICLKFFDNFHAHIFVKELSFVSPKSAKTALHPQFCSRECRQNPRISAPVPTPLPVVDVELCRELDRILIETRVDSPSKTNDVKGSFVPRPRKQPPESLRRIRPDNDEKVPSPFAMMPGGRDRWLIGWAASKSQLIDTVPIAHWSTTQTAGWILEITGSREACSYFLQKGVDGQHLLLRHTIYDLNRAGLDRCQAREVRTLIPRILSYQAQKNLK</sequence>
<dbReference type="SUPFAM" id="SSF47769">
    <property type="entry name" value="SAM/Pointed domain"/>
    <property type="match status" value="1"/>
</dbReference>
<keyword evidence="3" id="KW-1185">Reference proteome</keyword>
<accession>A0AA36CC72</accession>
<comment type="caution">
    <text evidence="2">The sequence shown here is derived from an EMBL/GenBank/DDBJ whole genome shotgun (WGS) entry which is preliminary data.</text>
</comment>
<proteinExistence type="predicted"/>
<evidence type="ECO:0000313" key="2">
    <source>
        <dbReference type="EMBL" id="CAJ0565679.1"/>
    </source>
</evidence>
<feature type="region of interest" description="Disordered" evidence="1">
    <location>
        <begin position="480"/>
        <end position="514"/>
    </location>
</feature>
<dbReference type="InterPro" id="IPR013761">
    <property type="entry name" value="SAM/pointed_sf"/>
</dbReference>
<reference evidence="2" key="1">
    <citation type="submission" date="2023-06" db="EMBL/GenBank/DDBJ databases">
        <authorList>
            <person name="Delattre M."/>
        </authorList>
    </citation>
    <scope>NUCLEOTIDE SEQUENCE</scope>
    <source>
        <strain evidence="2">AF72</strain>
    </source>
</reference>